<protein>
    <submittedName>
        <fullName evidence="1">WD repeat-containing protein WRAP73</fullName>
    </submittedName>
</protein>
<dbReference type="GO" id="GO:0005815">
    <property type="term" value="C:microtubule organizing center"/>
    <property type="evidence" value="ECO:0007669"/>
    <property type="project" value="TreeGrafter"/>
</dbReference>
<accession>A0A1V9ZCJ2</accession>
<dbReference type="SUPFAM" id="SSF50998">
    <property type="entry name" value="Quinoprotein alcohol dehydrogenase-like"/>
    <property type="match status" value="1"/>
</dbReference>
<comment type="caution">
    <text evidence="1">The sequence shown here is derived from an EMBL/GenBank/DDBJ whole genome shotgun (WGS) entry which is preliminary data.</text>
</comment>
<dbReference type="EMBL" id="JNBS01002055">
    <property type="protein sequence ID" value="OQR95704.1"/>
    <property type="molecule type" value="Genomic_DNA"/>
</dbReference>
<dbReference type="SMART" id="SM00320">
    <property type="entry name" value="WD40"/>
    <property type="match status" value="3"/>
</dbReference>
<sequence length="453" mass="51014">MDVDGHKTSVSQLLPHSNGLLSWSSCGRYLAIAKDTRLSIRDADFGMSVVQVFTCVDMISSVQWAPHTNGDGTEMQLVLCAMYKRALVQVFSILDPSWQCKIAEGICGLIGAKWTPDTQHIITISDFRIHATVWSLVDTSKYVIRQPKLGNDGFTFSPDGMFLAVAERSECKDMIGIYNVDTWEMVSHFDVASYDLVEITWTMDGRAIFIRDTHLEYRFLLYSPDGTLLQTYEAYQNALGIKTVSWSPTGQLVAIGSYDEKVRVLSNLHWKTIAELEHPVTISSTKGQSSPVYINFPQMVFEEVQKNKNELVFLPTTLPNNVTVVNPDPLKELPRLGVGSIAWSFDAKILATRNDNMPRNIWLWKTETMELHAIIVLTKPVKSFRWSPNQNTLAFSSANNRVCLWSDSGITWIEVADAAFSILGLRWHPKNGNHLIAMSKSDFCCLQFSTQIN</sequence>
<dbReference type="Pfam" id="PF00400">
    <property type="entry name" value="WD40"/>
    <property type="match status" value="2"/>
</dbReference>
<proteinExistence type="predicted"/>
<dbReference type="GO" id="GO:1990811">
    <property type="term" value="C:MWP complex"/>
    <property type="evidence" value="ECO:0007669"/>
    <property type="project" value="TreeGrafter"/>
</dbReference>
<gene>
    <name evidence="1" type="ORF">THRCLA_22080</name>
</gene>
<keyword evidence="2" id="KW-1185">Reference proteome</keyword>
<dbReference type="PANTHER" id="PTHR16220">
    <property type="entry name" value="WD REPEAT PROTEIN 8-RELATED"/>
    <property type="match status" value="1"/>
</dbReference>
<evidence type="ECO:0000313" key="2">
    <source>
        <dbReference type="Proteomes" id="UP000243217"/>
    </source>
</evidence>
<reference evidence="1 2" key="1">
    <citation type="journal article" date="2014" name="Genome Biol. Evol.">
        <title>The secreted proteins of Achlya hypogyna and Thraustotheca clavata identify the ancestral oomycete secretome and reveal gene acquisitions by horizontal gene transfer.</title>
        <authorList>
            <person name="Misner I."/>
            <person name="Blouin N."/>
            <person name="Leonard G."/>
            <person name="Richards T.A."/>
            <person name="Lane C.E."/>
        </authorList>
    </citation>
    <scope>NUCLEOTIDE SEQUENCE [LARGE SCALE GENOMIC DNA]</scope>
    <source>
        <strain evidence="1 2">ATCC 34112</strain>
    </source>
</reference>
<organism evidence="1 2">
    <name type="scientific">Thraustotheca clavata</name>
    <dbReference type="NCBI Taxonomy" id="74557"/>
    <lineage>
        <taxon>Eukaryota</taxon>
        <taxon>Sar</taxon>
        <taxon>Stramenopiles</taxon>
        <taxon>Oomycota</taxon>
        <taxon>Saprolegniomycetes</taxon>
        <taxon>Saprolegniales</taxon>
        <taxon>Achlyaceae</taxon>
        <taxon>Thraustotheca</taxon>
    </lineage>
</organism>
<dbReference type="AlphaFoldDB" id="A0A1V9ZCJ2"/>
<dbReference type="PROSITE" id="PS51257">
    <property type="entry name" value="PROKAR_LIPOPROTEIN"/>
    <property type="match status" value="1"/>
</dbReference>
<dbReference type="InterPro" id="IPR052778">
    <property type="entry name" value="Centrosome-WD_assoc"/>
</dbReference>
<dbReference type="OrthoDB" id="308690at2759"/>
<dbReference type="InterPro" id="IPR015943">
    <property type="entry name" value="WD40/YVTN_repeat-like_dom_sf"/>
</dbReference>
<dbReference type="PANTHER" id="PTHR16220:SF0">
    <property type="entry name" value="WD REPEAT-CONTAINING PROTEIN WRAP73"/>
    <property type="match status" value="1"/>
</dbReference>
<dbReference type="InterPro" id="IPR001680">
    <property type="entry name" value="WD40_rpt"/>
</dbReference>
<dbReference type="Gene3D" id="2.130.10.10">
    <property type="entry name" value="YVTN repeat-like/Quinoprotein amine dehydrogenase"/>
    <property type="match status" value="2"/>
</dbReference>
<name>A0A1V9ZCJ2_9STRA</name>
<dbReference type="InterPro" id="IPR011047">
    <property type="entry name" value="Quinoprotein_ADH-like_sf"/>
</dbReference>
<dbReference type="STRING" id="74557.A0A1V9ZCJ2"/>
<evidence type="ECO:0000313" key="1">
    <source>
        <dbReference type="EMBL" id="OQR95704.1"/>
    </source>
</evidence>
<dbReference type="Proteomes" id="UP000243217">
    <property type="component" value="Unassembled WGS sequence"/>
</dbReference>